<dbReference type="InterPro" id="IPR009081">
    <property type="entry name" value="PP-bd_ACP"/>
</dbReference>
<dbReference type="RefSeq" id="WP_371946468.1">
    <property type="nucleotide sequence ID" value="NZ_JAXCEH010000068.1"/>
</dbReference>
<protein>
    <submittedName>
        <fullName evidence="5">SDR family NAD(P)-dependent oxidoreductase</fullName>
    </submittedName>
</protein>
<dbReference type="InterPro" id="IPR036736">
    <property type="entry name" value="ACP-like_sf"/>
</dbReference>
<dbReference type="Gene3D" id="1.10.1200.10">
    <property type="entry name" value="ACP-like"/>
    <property type="match status" value="1"/>
</dbReference>
<sequence length="710" mass="76325">WGAVESGDAQALAVTLGLEGGDARSSLDTLLPVLSSWRKQRRDQTVVDGWRYRVTWKPLVGVADCELSGAWLVVLPAGWAGEGVAAASIHALTQRGARVVVVEVDIVDGDRDVLARQFRDLVGNEEPAGVLSLLALAGGRHRTHEVVPAGFAGALLLIQALGDADVRAPLWCVTQGAVSVAGSDGLERPVQALMWGLGRVAALEHPERWGGLIDLPEAPEERVFSRLCNVLAGHAGEDQVAIRAAGVFGRRLVRAPLGEAEPVREWKPQGTVLITGGTGALGAHVARWVAHNGAEHVVLTSRRGLNSPGAVELETELRELGVRVTVAACDVADRDALTHLIEAIPPEYPLTTIIHTAAALDDGAIDSLTVNQVDHVLRGKMIGALYLHELTEHLDLSAFIMFSSAAATAAASGQGNYAPANAFLDALAEHRRGRHLPATSLAWGAWDGEGMANLPSVGELLTRHGSRAMSPELAIAALQQALQHNETCLTVADIDWSRFFVAFTAMRPSPLLQEIPDVQQHLKKTDTEISPQSDPADRSLLRQRLAGLPEVEQDRVLLDLVRTHAAAVLGHGGPQAVEPTRAFKELGFDSVTAVELRNRLNSATGLHLPPTLIFDYPTATTLAHYLKTETIEDEMYSVTSAYAKLAQLEAILSSAPLGVDAKIEIDKRLRNIHLHWSLEGENPAENDKIDLRSASRDEVLKFIDKELGEL</sequence>
<dbReference type="CDD" id="cd08952">
    <property type="entry name" value="KR_1_SDR_x"/>
    <property type="match status" value="1"/>
</dbReference>
<comment type="caution">
    <text evidence="5">The sequence shown here is derived from an EMBL/GenBank/DDBJ whole genome shotgun (WGS) entry which is preliminary data.</text>
</comment>
<name>A0ABV4R957_9ACTN</name>
<dbReference type="EMBL" id="JAXCEH010000068">
    <property type="protein sequence ID" value="MFA1559451.1"/>
    <property type="molecule type" value="Genomic_DNA"/>
</dbReference>
<dbReference type="InterPro" id="IPR013968">
    <property type="entry name" value="PKS_KR"/>
</dbReference>
<dbReference type="SMART" id="SM01294">
    <property type="entry name" value="PKS_PP_betabranch"/>
    <property type="match status" value="1"/>
</dbReference>
<accession>A0ABV4R957</accession>
<feature type="non-terminal residue" evidence="5">
    <location>
        <position position="1"/>
    </location>
</feature>
<organism evidence="5 6">
    <name type="scientific">Actinomadura chokoriensis</name>
    <dbReference type="NCBI Taxonomy" id="454156"/>
    <lineage>
        <taxon>Bacteria</taxon>
        <taxon>Bacillati</taxon>
        <taxon>Actinomycetota</taxon>
        <taxon>Actinomycetes</taxon>
        <taxon>Streptosporangiales</taxon>
        <taxon>Thermomonosporaceae</taxon>
        <taxon>Actinomadura</taxon>
    </lineage>
</organism>
<feature type="domain" description="Carrier" evidence="4">
    <location>
        <begin position="555"/>
        <end position="630"/>
    </location>
</feature>
<keyword evidence="2" id="KW-0597">Phosphoprotein</keyword>
<dbReference type="Gene3D" id="6.10.140.1830">
    <property type="match status" value="1"/>
</dbReference>
<dbReference type="Gene3D" id="3.40.50.720">
    <property type="entry name" value="NAD(P)-binding Rossmann-like Domain"/>
    <property type="match status" value="1"/>
</dbReference>
<keyword evidence="1" id="KW-0596">Phosphopantetheine</keyword>
<evidence type="ECO:0000256" key="1">
    <source>
        <dbReference type="ARBA" id="ARBA00022450"/>
    </source>
</evidence>
<keyword evidence="6" id="KW-1185">Reference proteome</keyword>
<dbReference type="InterPro" id="IPR057326">
    <property type="entry name" value="KR_dom"/>
</dbReference>
<dbReference type="SMART" id="SM00822">
    <property type="entry name" value="PKS_KR"/>
    <property type="match status" value="1"/>
</dbReference>
<proteinExistence type="predicted"/>
<dbReference type="Pfam" id="PF00550">
    <property type="entry name" value="PP-binding"/>
    <property type="match status" value="1"/>
</dbReference>
<dbReference type="PANTHER" id="PTHR43775">
    <property type="entry name" value="FATTY ACID SYNTHASE"/>
    <property type="match status" value="1"/>
</dbReference>
<dbReference type="InterPro" id="IPR006162">
    <property type="entry name" value="Ppantetheine_attach_site"/>
</dbReference>
<dbReference type="PROSITE" id="PS50075">
    <property type="entry name" value="CARRIER"/>
    <property type="match status" value="1"/>
</dbReference>
<evidence type="ECO:0000256" key="3">
    <source>
        <dbReference type="ARBA" id="ARBA00022679"/>
    </source>
</evidence>
<dbReference type="InterPro" id="IPR050091">
    <property type="entry name" value="PKS_NRPS_Biosynth_Enz"/>
</dbReference>
<dbReference type="Pfam" id="PF18369">
    <property type="entry name" value="PKS_DE"/>
    <property type="match status" value="1"/>
</dbReference>
<dbReference type="InterPro" id="IPR020806">
    <property type="entry name" value="PKS_PP-bd"/>
</dbReference>
<dbReference type="InterPro" id="IPR041618">
    <property type="entry name" value="PKS_DE"/>
</dbReference>
<dbReference type="PANTHER" id="PTHR43775:SF51">
    <property type="entry name" value="INACTIVE PHENOLPHTHIOCEROL SYNTHESIS POLYKETIDE SYNTHASE TYPE I PKS1-RELATED"/>
    <property type="match status" value="1"/>
</dbReference>
<keyword evidence="3" id="KW-0808">Transferase</keyword>
<dbReference type="Pfam" id="PF08659">
    <property type="entry name" value="KR"/>
    <property type="match status" value="1"/>
</dbReference>
<dbReference type="Proteomes" id="UP001569904">
    <property type="component" value="Unassembled WGS sequence"/>
</dbReference>
<evidence type="ECO:0000256" key="2">
    <source>
        <dbReference type="ARBA" id="ARBA00022553"/>
    </source>
</evidence>
<evidence type="ECO:0000313" key="5">
    <source>
        <dbReference type="EMBL" id="MFA1559451.1"/>
    </source>
</evidence>
<reference evidence="5 6" key="1">
    <citation type="submission" date="2023-11" db="EMBL/GenBank/DDBJ databases">
        <title>Actinomadura monticuli sp. nov., isolated from volcanic ash.</title>
        <authorList>
            <person name="Lee S.D."/>
            <person name="Yang H."/>
            <person name="Kim I.S."/>
        </authorList>
    </citation>
    <scope>NUCLEOTIDE SEQUENCE [LARGE SCALE GENOMIC DNA]</scope>
    <source>
        <strain evidence="5 6">DSM 45346</strain>
    </source>
</reference>
<evidence type="ECO:0000259" key="4">
    <source>
        <dbReference type="PROSITE" id="PS50075"/>
    </source>
</evidence>
<dbReference type="InterPro" id="IPR036291">
    <property type="entry name" value="NAD(P)-bd_dom_sf"/>
</dbReference>
<dbReference type="PROSITE" id="PS00012">
    <property type="entry name" value="PHOSPHOPANTETHEINE"/>
    <property type="match status" value="1"/>
</dbReference>
<gene>
    <name evidence="5" type="ORF">SM436_37685</name>
</gene>
<dbReference type="SUPFAM" id="SSF47336">
    <property type="entry name" value="ACP-like"/>
    <property type="match status" value="1"/>
</dbReference>
<dbReference type="SMART" id="SM00823">
    <property type="entry name" value="PKS_PP"/>
    <property type="match status" value="1"/>
</dbReference>
<dbReference type="SUPFAM" id="SSF51735">
    <property type="entry name" value="NAD(P)-binding Rossmann-fold domains"/>
    <property type="match status" value="2"/>
</dbReference>
<evidence type="ECO:0000313" key="6">
    <source>
        <dbReference type="Proteomes" id="UP001569904"/>
    </source>
</evidence>